<feature type="domain" description="DnaJ homologue subfamily C member 28 conserved" evidence="2">
    <location>
        <begin position="14"/>
        <end position="82"/>
    </location>
</feature>
<keyword evidence="4" id="KW-1185">Reference proteome</keyword>
<name>A0A8J4EAX2_9ACTN</name>
<dbReference type="Proteomes" id="UP000635606">
    <property type="component" value="Unassembled WGS sequence"/>
</dbReference>
<feature type="region of interest" description="Disordered" evidence="1">
    <location>
        <begin position="131"/>
        <end position="162"/>
    </location>
</feature>
<evidence type="ECO:0000313" key="3">
    <source>
        <dbReference type="EMBL" id="GIJ67989.1"/>
    </source>
</evidence>
<proteinExistence type="predicted"/>
<reference evidence="3" key="1">
    <citation type="submission" date="2021-01" db="EMBL/GenBank/DDBJ databases">
        <title>Whole genome shotgun sequence of Virgisporangium ochraceum NBRC 16418.</title>
        <authorList>
            <person name="Komaki H."/>
            <person name="Tamura T."/>
        </authorList>
    </citation>
    <scope>NUCLEOTIDE SEQUENCE</scope>
    <source>
        <strain evidence="3">NBRC 16418</strain>
    </source>
</reference>
<evidence type="ECO:0000313" key="4">
    <source>
        <dbReference type="Proteomes" id="UP000635606"/>
    </source>
</evidence>
<protein>
    <submittedName>
        <fullName evidence="3">DUF1992 domain-containing protein</fullName>
    </submittedName>
</protein>
<dbReference type="AlphaFoldDB" id="A0A8J4EAX2"/>
<gene>
    <name evidence="3" type="ORF">Voc01_029060</name>
</gene>
<organism evidence="3 4">
    <name type="scientific">Virgisporangium ochraceum</name>
    <dbReference type="NCBI Taxonomy" id="65505"/>
    <lineage>
        <taxon>Bacteria</taxon>
        <taxon>Bacillati</taxon>
        <taxon>Actinomycetota</taxon>
        <taxon>Actinomycetes</taxon>
        <taxon>Micromonosporales</taxon>
        <taxon>Micromonosporaceae</taxon>
        <taxon>Virgisporangium</taxon>
    </lineage>
</organism>
<dbReference type="EMBL" id="BOPH01000035">
    <property type="protein sequence ID" value="GIJ67989.1"/>
    <property type="molecule type" value="Genomic_DNA"/>
</dbReference>
<evidence type="ECO:0000256" key="1">
    <source>
        <dbReference type="SAM" id="MobiDB-lite"/>
    </source>
</evidence>
<comment type="caution">
    <text evidence="3">The sequence shown here is derived from an EMBL/GenBank/DDBJ whole genome shotgun (WGS) entry which is preliminary data.</text>
</comment>
<accession>A0A8J4EAX2</accession>
<dbReference type="RefSeq" id="WP_203927946.1">
    <property type="nucleotide sequence ID" value="NZ_BOPH01000035.1"/>
</dbReference>
<dbReference type="Pfam" id="PF09350">
    <property type="entry name" value="DJC28_CD"/>
    <property type="match status" value="1"/>
</dbReference>
<sequence length="162" mass="18590">MTERRPAGVNFETWIDRQIREAGDRGEFDNLPGAGKPLPGAGQLDNENWWLNGYLRREGVTGDTLLPPAVLLRREAEELPSVVRRMRSEAEVRETVADLNRRIVEFLRQPSELRISVRPVNVDRIVEEWRAQRPADPPAGSPAADPEVGPDVPRRGWWRRRR</sequence>
<dbReference type="InterPro" id="IPR018961">
    <property type="entry name" value="DnaJ_homolog_subfam-C_membr-28"/>
</dbReference>
<evidence type="ECO:0000259" key="2">
    <source>
        <dbReference type="Pfam" id="PF09350"/>
    </source>
</evidence>